<dbReference type="RefSeq" id="XP_022291307.1">
    <property type="nucleotide sequence ID" value="XM_022435599.1"/>
</dbReference>
<evidence type="ECO:0000313" key="1">
    <source>
        <dbReference type="Proteomes" id="UP000694844"/>
    </source>
</evidence>
<proteinExistence type="predicted"/>
<dbReference type="GeneID" id="111102735"/>
<dbReference type="PANTHER" id="PTHR16897:SF2">
    <property type="entry name" value="OS03G0226600 PROTEIN"/>
    <property type="match status" value="1"/>
</dbReference>
<gene>
    <name evidence="2" type="primary">LOC111102735</name>
</gene>
<dbReference type="PANTHER" id="PTHR16897">
    <property type="entry name" value="OS10G0105400 PROTEIN"/>
    <property type="match status" value="1"/>
</dbReference>
<reference evidence="2" key="1">
    <citation type="submission" date="2025-08" db="UniProtKB">
        <authorList>
            <consortium name="RefSeq"/>
        </authorList>
    </citation>
    <scope>IDENTIFICATION</scope>
    <source>
        <tissue evidence="2">Whole sample</tissue>
    </source>
</reference>
<organism evidence="1 2">
    <name type="scientific">Crassostrea virginica</name>
    <name type="common">Eastern oyster</name>
    <dbReference type="NCBI Taxonomy" id="6565"/>
    <lineage>
        <taxon>Eukaryota</taxon>
        <taxon>Metazoa</taxon>
        <taxon>Spiralia</taxon>
        <taxon>Lophotrochozoa</taxon>
        <taxon>Mollusca</taxon>
        <taxon>Bivalvia</taxon>
        <taxon>Autobranchia</taxon>
        <taxon>Pteriomorphia</taxon>
        <taxon>Ostreida</taxon>
        <taxon>Ostreoidea</taxon>
        <taxon>Ostreidae</taxon>
        <taxon>Crassostrea</taxon>
    </lineage>
</organism>
<name>A0A8B8AIF5_CRAVI</name>
<dbReference type="AlphaFoldDB" id="A0A8B8AIF5"/>
<evidence type="ECO:0000313" key="2">
    <source>
        <dbReference type="RefSeq" id="XP_022291307.1"/>
    </source>
</evidence>
<sequence>MTSDLDKQLVSSTVSVQFSSFESALHGVMCFEVAVGTQPGGEDVLPFTLANIVHIEQPDIVCHGLASSGCVQVNLPLEPSKTYFSTVRGVTNVGNVLETSSDGFTVDQTPSTIYIDSTVLVTWLGKPDIISVWAENSVGLVSKARTGTVVIDKTAPKAGTVWCPAFIQASVPLVCTWTGFVDTELPIREFRIMMGHSKGDNSMFSGSVVPGYIQTFTIDGVGEKMERRAKYYVTVTAVNSVDMTKNAFSEAIGVDLTPPQKGMVVDLTSVYRIDVTTLWL</sequence>
<dbReference type="OrthoDB" id="6153326at2759"/>
<protein>
    <submittedName>
        <fullName evidence="2">Uncharacterized protein LOC111102735 isoform X2</fullName>
    </submittedName>
</protein>
<accession>A0A8B8AIF5</accession>
<keyword evidence="1" id="KW-1185">Reference proteome</keyword>
<dbReference type="Proteomes" id="UP000694844">
    <property type="component" value="Chromosome 7"/>
</dbReference>